<reference evidence="1" key="1">
    <citation type="journal article" date="2021" name="Environ. Microbiol.">
        <title>Gene family expansions and transcriptome signatures uncover fungal adaptations to wood decay.</title>
        <authorList>
            <person name="Hage H."/>
            <person name="Miyauchi S."/>
            <person name="Viragh M."/>
            <person name="Drula E."/>
            <person name="Min B."/>
            <person name="Chaduli D."/>
            <person name="Navarro D."/>
            <person name="Favel A."/>
            <person name="Norest M."/>
            <person name="Lesage-Meessen L."/>
            <person name="Balint B."/>
            <person name="Merenyi Z."/>
            <person name="de Eugenio L."/>
            <person name="Morin E."/>
            <person name="Martinez A.T."/>
            <person name="Baldrian P."/>
            <person name="Stursova M."/>
            <person name="Martinez M.J."/>
            <person name="Novotny C."/>
            <person name="Magnuson J.K."/>
            <person name="Spatafora J.W."/>
            <person name="Maurice S."/>
            <person name="Pangilinan J."/>
            <person name="Andreopoulos W."/>
            <person name="LaButti K."/>
            <person name="Hundley H."/>
            <person name="Na H."/>
            <person name="Kuo A."/>
            <person name="Barry K."/>
            <person name="Lipzen A."/>
            <person name="Henrissat B."/>
            <person name="Riley R."/>
            <person name="Ahrendt S."/>
            <person name="Nagy L.G."/>
            <person name="Grigoriev I.V."/>
            <person name="Martin F."/>
            <person name="Rosso M.N."/>
        </authorList>
    </citation>
    <scope>NUCLEOTIDE SEQUENCE</scope>
    <source>
        <strain evidence="1">CBS 384.51</strain>
    </source>
</reference>
<accession>A0ACB8TWK2</accession>
<proteinExistence type="predicted"/>
<name>A0ACB8TWK2_9APHY</name>
<evidence type="ECO:0000313" key="2">
    <source>
        <dbReference type="Proteomes" id="UP001055072"/>
    </source>
</evidence>
<comment type="caution">
    <text evidence="1">The sequence shown here is derived from an EMBL/GenBank/DDBJ whole genome shotgun (WGS) entry which is preliminary data.</text>
</comment>
<gene>
    <name evidence="1" type="ORF">BDY19DRAFT_894978</name>
</gene>
<protein>
    <submittedName>
        <fullName evidence="1">Uncharacterized protein</fullName>
    </submittedName>
</protein>
<sequence length="294" mass="33666">MFWRRHADSDSRRWTSGIVLKMANALAYALFLGIHVGFIYDNIYNPSKGKVTYITPAPWAFLVWPVLHLLFLGTIVYQFTNKGHQIIVDGISWRFIVLMLSNALFVYLWASREYLLALLVTSLMLWMASSITEIVREKQEPSKTSFRDWILLHVPFSLYHGWVSVLNMLSWFAAFGVDASIHHAGTGTKVCVFLALFHLHLSAAGHAFHSPPGDIAILTYLWAVFVQQKVWNSEFVHDVALVFAVLASIWVFAVTMVKIRKARRARRDEERVPLLGGDYVVVKRRAGTFLRVVW</sequence>
<evidence type="ECO:0000313" key="1">
    <source>
        <dbReference type="EMBL" id="KAI0086378.1"/>
    </source>
</evidence>
<keyword evidence="2" id="KW-1185">Reference proteome</keyword>
<organism evidence="1 2">
    <name type="scientific">Irpex rosettiformis</name>
    <dbReference type="NCBI Taxonomy" id="378272"/>
    <lineage>
        <taxon>Eukaryota</taxon>
        <taxon>Fungi</taxon>
        <taxon>Dikarya</taxon>
        <taxon>Basidiomycota</taxon>
        <taxon>Agaricomycotina</taxon>
        <taxon>Agaricomycetes</taxon>
        <taxon>Polyporales</taxon>
        <taxon>Irpicaceae</taxon>
        <taxon>Irpex</taxon>
    </lineage>
</organism>
<dbReference type="Proteomes" id="UP001055072">
    <property type="component" value="Unassembled WGS sequence"/>
</dbReference>
<dbReference type="EMBL" id="MU274924">
    <property type="protein sequence ID" value="KAI0086378.1"/>
    <property type="molecule type" value="Genomic_DNA"/>
</dbReference>